<comment type="cofactor">
    <cofactor evidence="1 5">
        <name>Zn(2+)</name>
        <dbReference type="ChEBI" id="CHEBI:29105"/>
    </cofactor>
</comment>
<dbReference type="PROSITE" id="PS00059">
    <property type="entry name" value="ADH_ZINC"/>
    <property type="match status" value="1"/>
</dbReference>
<dbReference type="GO" id="GO:0016491">
    <property type="term" value="F:oxidoreductase activity"/>
    <property type="evidence" value="ECO:0007669"/>
    <property type="project" value="UniProtKB-KW"/>
</dbReference>
<organism evidence="8 9">
    <name type="scientific">Chlamydomonas schloesseri</name>
    <dbReference type="NCBI Taxonomy" id="2026947"/>
    <lineage>
        <taxon>Eukaryota</taxon>
        <taxon>Viridiplantae</taxon>
        <taxon>Chlorophyta</taxon>
        <taxon>core chlorophytes</taxon>
        <taxon>Chlorophyceae</taxon>
        <taxon>CS clade</taxon>
        <taxon>Chlamydomonadales</taxon>
        <taxon>Chlamydomonadaceae</taxon>
        <taxon>Chlamydomonas</taxon>
    </lineage>
</organism>
<dbReference type="AlphaFoldDB" id="A0A835WJN5"/>
<evidence type="ECO:0000313" key="9">
    <source>
        <dbReference type="Proteomes" id="UP000613740"/>
    </source>
</evidence>
<dbReference type="EMBL" id="JAEHOD010000016">
    <property type="protein sequence ID" value="KAG2448675.1"/>
    <property type="molecule type" value="Genomic_DNA"/>
</dbReference>
<evidence type="ECO:0000256" key="1">
    <source>
        <dbReference type="ARBA" id="ARBA00001947"/>
    </source>
</evidence>
<comment type="caution">
    <text evidence="8">The sequence shown here is derived from an EMBL/GenBank/DDBJ whole genome shotgun (WGS) entry which is preliminary data.</text>
</comment>
<dbReference type="InterPro" id="IPR011032">
    <property type="entry name" value="GroES-like_sf"/>
</dbReference>
<dbReference type="Proteomes" id="UP000613740">
    <property type="component" value="Unassembled WGS sequence"/>
</dbReference>
<dbReference type="PANTHER" id="PTHR42813">
    <property type="entry name" value="ZINC-TYPE ALCOHOL DEHYDROGENASE-LIKE"/>
    <property type="match status" value="1"/>
</dbReference>
<evidence type="ECO:0000256" key="6">
    <source>
        <dbReference type="SAM" id="MobiDB-lite"/>
    </source>
</evidence>
<dbReference type="CDD" id="cd08284">
    <property type="entry name" value="FDH_like_2"/>
    <property type="match status" value="1"/>
</dbReference>
<evidence type="ECO:0000256" key="4">
    <source>
        <dbReference type="ARBA" id="ARBA00023002"/>
    </source>
</evidence>
<gene>
    <name evidence="8" type="ORF">HYH02_006032</name>
</gene>
<dbReference type="Gene3D" id="3.90.180.10">
    <property type="entry name" value="Medium-chain alcohol dehydrogenases, catalytic domain"/>
    <property type="match status" value="1"/>
</dbReference>
<evidence type="ECO:0000259" key="7">
    <source>
        <dbReference type="SMART" id="SM00829"/>
    </source>
</evidence>
<keyword evidence="4" id="KW-0560">Oxidoreductase</keyword>
<dbReference type="InterPro" id="IPR013149">
    <property type="entry name" value="ADH-like_C"/>
</dbReference>
<keyword evidence="3 5" id="KW-0862">Zinc</keyword>
<feature type="region of interest" description="Disordered" evidence="6">
    <location>
        <begin position="244"/>
        <end position="280"/>
    </location>
</feature>
<feature type="compositionally biased region" description="Basic and acidic residues" evidence="6">
    <location>
        <begin position="251"/>
        <end position="261"/>
    </location>
</feature>
<evidence type="ECO:0000256" key="5">
    <source>
        <dbReference type="RuleBase" id="RU361277"/>
    </source>
</evidence>
<feature type="domain" description="Enoyl reductase (ER)" evidence="7">
    <location>
        <begin position="15"/>
        <end position="423"/>
    </location>
</feature>
<reference evidence="8" key="1">
    <citation type="journal article" date="2020" name="bioRxiv">
        <title>Comparative genomics of Chlamydomonas.</title>
        <authorList>
            <person name="Craig R.J."/>
            <person name="Hasan A.R."/>
            <person name="Ness R.W."/>
            <person name="Keightley P.D."/>
        </authorList>
    </citation>
    <scope>NUCLEOTIDE SEQUENCE</scope>
    <source>
        <strain evidence="8">CCAP 11/173</strain>
    </source>
</reference>
<dbReference type="InterPro" id="IPR013154">
    <property type="entry name" value="ADH-like_N"/>
</dbReference>
<dbReference type="Gene3D" id="3.40.50.720">
    <property type="entry name" value="NAD(P)-binding Rossmann-like Domain"/>
    <property type="match status" value="1"/>
</dbReference>
<keyword evidence="2 5" id="KW-0479">Metal-binding</keyword>
<evidence type="ECO:0000256" key="2">
    <source>
        <dbReference type="ARBA" id="ARBA00022723"/>
    </source>
</evidence>
<dbReference type="PANTHER" id="PTHR42813:SF2">
    <property type="entry name" value="DEHYDROGENASE, ZINC-CONTAINING, PUTATIVE (AFU_ORTHOLOGUE AFUA_2G02810)-RELATED"/>
    <property type="match status" value="1"/>
</dbReference>
<dbReference type="InterPro" id="IPR020843">
    <property type="entry name" value="ER"/>
</dbReference>
<evidence type="ECO:0000256" key="3">
    <source>
        <dbReference type="ARBA" id="ARBA00022833"/>
    </source>
</evidence>
<proteinExistence type="inferred from homology"/>
<dbReference type="SMART" id="SM00829">
    <property type="entry name" value="PKS_ER"/>
    <property type="match status" value="1"/>
</dbReference>
<name>A0A835WJN5_9CHLO</name>
<accession>A0A835WJN5</accession>
<dbReference type="Pfam" id="PF08240">
    <property type="entry name" value="ADH_N"/>
    <property type="match status" value="1"/>
</dbReference>
<keyword evidence="9" id="KW-1185">Reference proteome</keyword>
<dbReference type="SUPFAM" id="SSF50129">
    <property type="entry name" value="GroES-like"/>
    <property type="match status" value="1"/>
</dbReference>
<protein>
    <recommendedName>
        <fullName evidence="7">Enoyl reductase (ER) domain-containing protein</fullName>
    </recommendedName>
</protein>
<dbReference type="GO" id="GO:0008270">
    <property type="term" value="F:zinc ion binding"/>
    <property type="evidence" value="ECO:0007669"/>
    <property type="project" value="InterPro"/>
</dbReference>
<dbReference type="InterPro" id="IPR036291">
    <property type="entry name" value="NAD(P)-bd_dom_sf"/>
</dbReference>
<dbReference type="InterPro" id="IPR002328">
    <property type="entry name" value="ADH_Zn_CS"/>
</dbReference>
<evidence type="ECO:0000313" key="8">
    <source>
        <dbReference type="EMBL" id="KAG2448675.1"/>
    </source>
</evidence>
<comment type="similarity">
    <text evidence="5">Belongs to the zinc-containing alcohol dehydrogenase family.</text>
</comment>
<dbReference type="Pfam" id="PF00107">
    <property type="entry name" value="ADH_zinc_N"/>
    <property type="match status" value="2"/>
</dbReference>
<dbReference type="OrthoDB" id="256333at2759"/>
<dbReference type="SUPFAM" id="SSF51735">
    <property type="entry name" value="NAD(P)-binding Rossmann-fold domains"/>
    <property type="match status" value="1"/>
</dbReference>
<sequence length="427" mass="44539">MVELPTSMRALVLSKEEEVRFVEVPCPRIVHPGDAIIKVTACSVCGSDLHPYHGRERGLAPNTIVGHEFVGVVVAKGPEVSGLELGDRVASPFTSCCGNCFYCERGATCRCNHKQAHLFGWVSDGEDQMPPEERRGLQGSQAQYVRVPLATGTLLKLPGDVSDEAGLLLGDILSTAFFCAERGEVGDGATVAVLGCGPVGLLAVMAAKHLGASKIFAVDAVPERLAVAEELGAEPLLLGVSRPAGGASGADGEREAKKQEVDAAGEAPAKEEAPSTSGGTDAVVAAVKAATEGRGVDAVLEAVGSNSALRLAYDLVRPMGTISSVGVNTSVEFPFSPVDAYNRNITFRSGRCPARAYMTKLMGLVREPSAASEAASAAGAAAALSSSALPWRRIFTHRMPLSQGPQAYDMFARRTGGVIKIVLDPWA</sequence>